<sequence>MTPIATSSPDTTPASTEPVKNDGRPIVFFDGVCGMCNRFVDFLLRHDGKGQFLFAPLQGETAKAIVPDEWRERLKSVVYRDEEGLHRHSGAVVRMLCRLGGGWALLGYAMWVIPAPIRDLGYAGVAAVRYRLFGKKESCRMPKPAERERFLD</sequence>
<keyword evidence="2" id="KW-1185">Reference proteome</keyword>
<dbReference type="EMBL" id="CP036268">
    <property type="protein sequence ID" value="QDT37862.1"/>
    <property type="molecule type" value="Genomic_DNA"/>
</dbReference>
<name>A0A517R1W9_9PLAN</name>
<evidence type="ECO:0008006" key="3">
    <source>
        <dbReference type="Google" id="ProtNLM"/>
    </source>
</evidence>
<organism evidence="1 2">
    <name type="scientific">Stratiformator vulcanicus</name>
    <dbReference type="NCBI Taxonomy" id="2527980"/>
    <lineage>
        <taxon>Bacteria</taxon>
        <taxon>Pseudomonadati</taxon>
        <taxon>Planctomycetota</taxon>
        <taxon>Planctomycetia</taxon>
        <taxon>Planctomycetales</taxon>
        <taxon>Planctomycetaceae</taxon>
        <taxon>Stratiformator</taxon>
    </lineage>
</organism>
<dbReference type="Proteomes" id="UP000317318">
    <property type="component" value="Chromosome"/>
</dbReference>
<evidence type="ECO:0000313" key="1">
    <source>
        <dbReference type="EMBL" id="QDT37862.1"/>
    </source>
</evidence>
<proteinExistence type="predicted"/>
<evidence type="ECO:0000313" key="2">
    <source>
        <dbReference type="Proteomes" id="UP000317318"/>
    </source>
</evidence>
<dbReference type="OrthoDB" id="9785438at2"/>
<gene>
    <name evidence="1" type="ORF">Pan189_22440</name>
</gene>
<dbReference type="InterPro" id="IPR007263">
    <property type="entry name" value="DCC1-like"/>
</dbReference>
<dbReference type="KEGG" id="svp:Pan189_22440"/>
<dbReference type="GO" id="GO:0015035">
    <property type="term" value="F:protein-disulfide reductase activity"/>
    <property type="evidence" value="ECO:0007669"/>
    <property type="project" value="InterPro"/>
</dbReference>
<protein>
    <recommendedName>
        <fullName evidence="3">Thiol-disulfide oxidoreductase DCC</fullName>
    </recommendedName>
</protein>
<reference evidence="1 2" key="1">
    <citation type="submission" date="2019-02" db="EMBL/GenBank/DDBJ databases">
        <title>Deep-cultivation of Planctomycetes and their phenomic and genomic characterization uncovers novel biology.</title>
        <authorList>
            <person name="Wiegand S."/>
            <person name="Jogler M."/>
            <person name="Boedeker C."/>
            <person name="Pinto D."/>
            <person name="Vollmers J."/>
            <person name="Rivas-Marin E."/>
            <person name="Kohn T."/>
            <person name="Peeters S.H."/>
            <person name="Heuer A."/>
            <person name="Rast P."/>
            <person name="Oberbeckmann S."/>
            <person name="Bunk B."/>
            <person name="Jeske O."/>
            <person name="Meyerdierks A."/>
            <person name="Storesund J.E."/>
            <person name="Kallscheuer N."/>
            <person name="Luecker S."/>
            <person name="Lage O.M."/>
            <person name="Pohl T."/>
            <person name="Merkel B.J."/>
            <person name="Hornburger P."/>
            <person name="Mueller R.-W."/>
            <person name="Bruemmer F."/>
            <person name="Labrenz M."/>
            <person name="Spormann A.M."/>
            <person name="Op den Camp H."/>
            <person name="Overmann J."/>
            <person name="Amann R."/>
            <person name="Jetten M.S.M."/>
            <person name="Mascher T."/>
            <person name="Medema M.H."/>
            <person name="Devos D.P."/>
            <person name="Kaster A.-K."/>
            <person name="Ovreas L."/>
            <person name="Rohde M."/>
            <person name="Galperin M.Y."/>
            <person name="Jogler C."/>
        </authorList>
    </citation>
    <scope>NUCLEOTIDE SEQUENCE [LARGE SCALE GENOMIC DNA]</scope>
    <source>
        <strain evidence="1 2">Pan189</strain>
    </source>
</reference>
<dbReference type="RefSeq" id="WP_145363946.1">
    <property type="nucleotide sequence ID" value="NZ_CP036268.1"/>
</dbReference>
<dbReference type="PANTHER" id="PTHR33639:SF2">
    <property type="entry name" value="DUF393 DOMAIN-CONTAINING PROTEIN"/>
    <property type="match status" value="1"/>
</dbReference>
<dbReference type="InterPro" id="IPR052927">
    <property type="entry name" value="DCC_oxidoreductase"/>
</dbReference>
<dbReference type="PANTHER" id="PTHR33639">
    <property type="entry name" value="THIOL-DISULFIDE OXIDOREDUCTASE DCC"/>
    <property type="match status" value="1"/>
</dbReference>
<dbReference type="Pfam" id="PF04134">
    <property type="entry name" value="DCC1-like"/>
    <property type="match status" value="1"/>
</dbReference>
<dbReference type="AlphaFoldDB" id="A0A517R1W9"/>
<accession>A0A517R1W9</accession>